<feature type="domain" description="AB hydrolase-1" evidence="14">
    <location>
        <begin position="28"/>
        <end position="132"/>
    </location>
</feature>
<evidence type="ECO:0000256" key="4">
    <source>
        <dbReference type="ARBA" id="ARBA00022946"/>
    </source>
</evidence>
<comment type="subcellular location">
    <subcellularLocation>
        <location evidence="1">Mitochondrion</location>
    </subcellularLocation>
</comment>
<dbReference type="EC" id="3.1.1.93" evidence="6"/>
<comment type="function">
    <text evidence="11">Acts as an acyl-protein thioesterase that hydrolyzes fatty acids from acylated residues in proteins. Regulates the mitochondrial S-depalmitoylation of the nucleophilic active site residue of peroxiredoxin-5/PRDX5, a key antioxidant protein, therefore modulating mitochondrial antioxidant ability. Also catalyzes the deglucuronidation of mycophenolic acid acyl-glucuronide, an active metabolite of the immunosuppressant drug mycophenolate.</text>
</comment>
<protein>
    <recommendedName>
        <fullName evidence="7">Palmitoyl-protein thioesterase ABHD10, mitochondrial</fullName>
        <ecNumber evidence="6">3.1.1.93</ecNumber>
        <ecNumber evidence="2">3.1.2.22</ecNumber>
    </recommendedName>
    <alternativeName>
        <fullName evidence="9">Acyl-protein thioesterase ABHD10</fullName>
    </alternativeName>
    <alternativeName>
        <fullName evidence="10">Alpha/beta hydrolase domain-containing protein 10</fullName>
    </alternativeName>
    <alternativeName>
        <fullName evidence="8">Mycophenolic acid acyl-glucuronide esterase, mitochondrial</fullName>
    </alternativeName>
</protein>
<dbReference type="InParanoid" id="H2Y657"/>
<dbReference type="GeneTree" id="ENSGT00390000017765"/>
<dbReference type="FunCoup" id="H2Y657">
    <property type="interactions" value="189"/>
</dbReference>
<dbReference type="GO" id="GO:0005739">
    <property type="term" value="C:mitochondrion"/>
    <property type="evidence" value="ECO:0007669"/>
    <property type="project" value="UniProtKB-SubCell"/>
</dbReference>
<dbReference type="SUPFAM" id="SSF53474">
    <property type="entry name" value="alpha/beta-Hydrolases"/>
    <property type="match status" value="1"/>
</dbReference>
<evidence type="ECO:0000256" key="10">
    <source>
        <dbReference type="ARBA" id="ARBA00042704"/>
    </source>
</evidence>
<comment type="catalytic activity">
    <reaction evidence="12">
        <text>S-hexadecanoyl-L-cysteinyl-[protein] + H2O = L-cysteinyl-[protein] + hexadecanoate + H(+)</text>
        <dbReference type="Rhea" id="RHEA:19233"/>
        <dbReference type="Rhea" id="RHEA-COMP:10131"/>
        <dbReference type="Rhea" id="RHEA-COMP:11032"/>
        <dbReference type="ChEBI" id="CHEBI:7896"/>
        <dbReference type="ChEBI" id="CHEBI:15377"/>
        <dbReference type="ChEBI" id="CHEBI:15378"/>
        <dbReference type="ChEBI" id="CHEBI:29950"/>
        <dbReference type="ChEBI" id="CHEBI:74151"/>
        <dbReference type="EC" id="3.1.2.22"/>
    </reaction>
    <physiologicalReaction direction="left-to-right" evidence="12">
        <dbReference type="Rhea" id="RHEA:19234"/>
    </physiologicalReaction>
</comment>
<keyword evidence="4" id="KW-0809">Transit peptide</keyword>
<dbReference type="GO" id="GO:0004553">
    <property type="term" value="F:hydrolase activity, hydrolyzing O-glycosyl compounds"/>
    <property type="evidence" value="ECO:0007669"/>
    <property type="project" value="TreeGrafter"/>
</dbReference>
<evidence type="ECO:0000313" key="15">
    <source>
        <dbReference type="Ensembl" id="ENSCSAVP00000000805.1"/>
    </source>
</evidence>
<evidence type="ECO:0000256" key="7">
    <source>
        <dbReference type="ARBA" id="ARBA00039314"/>
    </source>
</evidence>
<dbReference type="STRING" id="51511.ENSCSAVP00000000805"/>
<dbReference type="GO" id="GO:0102390">
    <property type="term" value="F:mycophenolic acid acyl-glucuronide esterase activity"/>
    <property type="evidence" value="ECO:0007669"/>
    <property type="project" value="UniProtKB-EC"/>
</dbReference>
<dbReference type="InterPro" id="IPR052382">
    <property type="entry name" value="ABHD10_acyl-thioesterase"/>
</dbReference>
<reference evidence="15" key="2">
    <citation type="submission" date="2025-08" db="UniProtKB">
        <authorList>
            <consortium name="Ensembl"/>
        </authorList>
    </citation>
    <scope>IDENTIFICATION</scope>
</reference>
<dbReference type="HOGENOM" id="CLU_1651568_0_0_1"/>
<keyword evidence="16" id="KW-1185">Reference proteome</keyword>
<accession>H2Y657</accession>
<evidence type="ECO:0000313" key="16">
    <source>
        <dbReference type="Proteomes" id="UP000007875"/>
    </source>
</evidence>
<keyword evidence="5" id="KW-0496">Mitochondrion</keyword>
<dbReference type="AlphaFoldDB" id="H2Y657"/>
<keyword evidence="3" id="KW-0378">Hydrolase</keyword>
<evidence type="ECO:0000256" key="1">
    <source>
        <dbReference type="ARBA" id="ARBA00004173"/>
    </source>
</evidence>
<evidence type="ECO:0000256" key="6">
    <source>
        <dbReference type="ARBA" id="ARBA00039132"/>
    </source>
</evidence>
<dbReference type="PANTHER" id="PTHR16138">
    <property type="entry name" value="MYCOPHENOLIC ACID ACYL-GLUCURONIDE ESTERASE, MITOCHONDRIAL"/>
    <property type="match status" value="1"/>
</dbReference>
<comment type="catalytic activity">
    <reaction evidence="13">
        <text>mycophenolic acid O-acyl-beta-D-glucuronide + H2O = mycophenolate + D-glucuronate + H(+)</text>
        <dbReference type="Rhea" id="RHEA:34179"/>
        <dbReference type="ChEBI" id="CHEBI:15377"/>
        <dbReference type="ChEBI" id="CHEBI:15378"/>
        <dbReference type="ChEBI" id="CHEBI:58720"/>
        <dbReference type="ChEBI" id="CHEBI:62932"/>
        <dbReference type="ChEBI" id="CHEBI:66982"/>
        <dbReference type="EC" id="3.1.1.93"/>
    </reaction>
    <physiologicalReaction direction="left-to-right" evidence="13">
        <dbReference type="Rhea" id="RHEA:34180"/>
    </physiologicalReaction>
</comment>
<reference evidence="15" key="3">
    <citation type="submission" date="2025-09" db="UniProtKB">
        <authorList>
            <consortium name="Ensembl"/>
        </authorList>
    </citation>
    <scope>IDENTIFICATION</scope>
</reference>
<organism evidence="15 16">
    <name type="scientific">Ciona savignyi</name>
    <name type="common">Pacific transparent sea squirt</name>
    <dbReference type="NCBI Taxonomy" id="51511"/>
    <lineage>
        <taxon>Eukaryota</taxon>
        <taxon>Metazoa</taxon>
        <taxon>Chordata</taxon>
        <taxon>Tunicata</taxon>
        <taxon>Ascidiacea</taxon>
        <taxon>Phlebobranchia</taxon>
        <taxon>Cionidae</taxon>
        <taxon>Ciona</taxon>
    </lineage>
</organism>
<evidence type="ECO:0000256" key="13">
    <source>
        <dbReference type="ARBA" id="ARBA00047972"/>
    </source>
</evidence>
<dbReference type="Gene3D" id="3.40.50.1820">
    <property type="entry name" value="alpha/beta hydrolase"/>
    <property type="match status" value="1"/>
</dbReference>
<dbReference type="PANTHER" id="PTHR16138:SF7">
    <property type="entry name" value="PALMITOYL-PROTEIN THIOESTERASE ABHD10, MITOCHONDRIAL"/>
    <property type="match status" value="1"/>
</dbReference>
<name>H2Y657_CIOSA</name>
<evidence type="ECO:0000256" key="2">
    <source>
        <dbReference type="ARBA" id="ARBA00012423"/>
    </source>
</evidence>
<dbReference type="Proteomes" id="UP000007875">
    <property type="component" value="Unassembled WGS sequence"/>
</dbReference>
<dbReference type="OMA" id="IMLHIAK"/>
<sequence length="160" mass="17907">MNGLKYLRRPEKPSLAYIKTEGKSQPGIMFLPGFMSTMNGQKALALEQFSKKSGCSYVRFDYSGTAESTSEGYIYKIKDWVHDGIDVFNELTTGPQVLVGSSMGAFIMLHIAKRFPERVLGMVGIAPSFSFLQYMHNVQRIYNDDTASSREGFGESTRSM</sequence>
<evidence type="ECO:0000256" key="9">
    <source>
        <dbReference type="ARBA" id="ARBA00042645"/>
    </source>
</evidence>
<evidence type="ECO:0000256" key="11">
    <source>
        <dbReference type="ARBA" id="ARBA00046047"/>
    </source>
</evidence>
<dbReference type="Ensembl" id="ENSCSAVT00000000814.1">
    <property type="protein sequence ID" value="ENSCSAVP00000000805.1"/>
    <property type="gene ID" value="ENSCSAVG00000000457.1"/>
</dbReference>
<dbReference type="Pfam" id="PF00561">
    <property type="entry name" value="Abhydrolase_1"/>
    <property type="match status" value="1"/>
</dbReference>
<dbReference type="eggNOG" id="ENOG502QT21">
    <property type="taxonomic scope" value="Eukaryota"/>
</dbReference>
<evidence type="ECO:0000256" key="3">
    <source>
        <dbReference type="ARBA" id="ARBA00022801"/>
    </source>
</evidence>
<dbReference type="GO" id="GO:0008474">
    <property type="term" value="F:palmitoyl-(protein) hydrolase activity"/>
    <property type="evidence" value="ECO:0007669"/>
    <property type="project" value="UniProtKB-EC"/>
</dbReference>
<dbReference type="EC" id="3.1.2.22" evidence="2"/>
<dbReference type="InterPro" id="IPR000073">
    <property type="entry name" value="AB_hydrolase_1"/>
</dbReference>
<dbReference type="InterPro" id="IPR029058">
    <property type="entry name" value="AB_hydrolase_fold"/>
</dbReference>
<evidence type="ECO:0000256" key="8">
    <source>
        <dbReference type="ARBA" id="ARBA00041520"/>
    </source>
</evidence>
<evidence type="ECO:0000256" key="5">
    <source>
        <dbReference type="ARBA" id="ARBA00023128"/>
    </source>
</evidence>
<reference evidence="16" key="1">
    <citation type="submission" date="2003-08" db="EMBL/GenBank/DDBJ databases">
        <authorList>
            <person name="Birren B."/>
            <person name="Nusbaum C."/>
            <person name="Abebe A."/>
            <person name="Abouelleil A."/>
            <person name="Adekoya E."/>
            <person name="Ait-zahra M."/>
            <person name="Allen N."/>
            <person name="Allen T."/>
            <person name="An P."/>
            <person name="Anderson M."/>
            <person name="Anderson S."/>
            <person name="Arachchi H."/>
            <person name="Armbruster J."/>
            <person name="Bachantsang P."/>
            <person name="Baldwin J."/>
            <person name="Barry A."/>
            <person name="Bayul T."/>
            <person name="Blitshsteyn B."/>
            <person name="Bloom T."/>
            <person name="Blye J."/>
            <person name="Boguslavskiy L."/>
            <person name="Borowsky M."/>
            <person name="Boukhgalter B."/>
            <person name="Brunache A."/>
            <person name="Butler J."/>
            <person name="Calixte N."/>
            <person name="Calvo S."/>
            <person name="Camarata J."/>
            <person name="Campo K."/>
            <person name="Chang J."/>
            <person name="Cheshatsang Y."/>
            <person name="Citroen M."/>
            <person name="Collymore A."/>
            <person name="Considine T."/>
            <person name="Cook A."/>
            <person name="Cooke P."/>
            <person name="Corum B."/>
            <person name="Cuomo C."/>
            <person name="David R."/>
            <person name="Dawoe T."/>
            <person name="Degray S."/>
            <person name="Dodge S."/>
            <person name="Dooley K."/>
            <person name="Dorje P."/>
            <person name="Dorjee K."/>
            <person name="Dorris L."/>
            <person name="Duffey N."/>
            <person name="Dupes A."/>
            <person name="Elkins T."/>
            <person name="Engels R."/>
            <person name="Erickson J."/>
            <person name="Farina A."/>
            <person name="Faro S."/>
            <person name="Ferreira P."/>
            <person name="Fischer H."/>
            <person name="Fitzgerald M."/>
            <person name="Foley K."/>
            <person name="Gage D."/>
            <person name="Galagan J."/>
            <person name="Gearin G."/>
            <person name="Gnerre S."/>
            <person name="Gnirke A."/>
            <person name="Goyette A."/>
            <person name="Graham J."/>
            <person name="Grandbois E."/>
            <person name="Gyaltsen K."/>
            <person name="Hafez N."/>
            <person name="Hagopian D."/>
            <person name="Hagos B."/>
            <person name="Hall J."/>
            <person name="Hatcher B."/>
            <person name="Heller A."/>
            <person name="Higgins H."/>
            <person name="Honan T."/>
            <person name="Horn A."/>
            <person name="Houde N."/>
            <person name="Hughes L."/>
            <person name="Hulme W."/>
            <person name="Husby E."/>
            <person name="Iliev I."/>
            <person name="Jaffe D."/>
            <person name="Jones C."/>
            <person name="Kamal M."/>
            <person name="Kamat A."/>
            <person name="Kamvysselis M."/>
            <person name="Karlsson E."/>
            <person name="Kells C."/>
            <person name="Kieu A."/>
            <person name="Kisner P."/>
            <person name="Kodira C."/>
            <person name="Kulbokas E."/>
            <person name="Labutti K."/>
            <person name="Lama D."/>
            <person name="Landers T."/>
            <person name="Leger J."/>
            <person name="Levine S."/>
            <person name="Lewis D."/>
            <person name="Lewis T."/>
            <person name="Lindblad-toh K."/>
            <person name="Liu X."/>
            <person name="Lokyitsang T."/>
            <person name="Lokyitsang Y."/>
            <person name="Lucien O."/>
            <person name="Lui A."/>
            <person name="Ma L.J."/>
            <person name="Mabbitt R."/>
            <person name="Macdonald J."/>
            <person name="Maclean C."/>
            <person name="Major J."/>
            <person name="Manning J."/>
            <person name="Marabella R."/>
            <person name="Maru K."/>
            <person name="Matthews C."/>
            <person name="Mauceli E."/>
            <person name="Mccarthy M."/>
            <person name="Mcdonough S."/>
            <person name="Mcghee T."/>
            <person name="Meldrim J."/>
            <person name="Meneus L."/>
            <person name="Mesirov J."/>
            <person name="Mihalev A."/>
            <person name="Mihova T."/>
            <person name="Mikkelsen T."/>
            <person name="Mlenga V."/>
            <person name="Moru K."/>
            <person name="Mozes J."/>
            <person name="Mulrain L."/>
            <person name="Munson G."/>
            <person name="Naylor J."/>
            <person name="Newes C."/>
            <person name="Nguyen C."/>
            <person name="Nguyen N."/>
            <person name="Nguyen T."/>
            <person name="Nicol R."/>
            <person name="Nielsen C."/>
            <person name="Nizzari M."/>
            <person name="Norbu C."/>
            <person name="Norbu N."/>
            <person name="O'donnell P."/>
            <person name="Okoawo O."/>
            <person name="O'leary S."/>
            <person name="Omotosho B."/>
            <person name="O'neill K."/>
            <person name="Osman S."/>
            <person name="Parker S."/>
            <person name="Perrin D."/>
            <person name="Phunkhang P."/>
            <person name="Piqani B."/>
            <person name="Purcell S."/>
            <person name="Rachupka T."/>
            <person name="Ramasamy U."/>
            <person name="Rameau R."/>
            <person name="Ray V."/>
            <person name="Raymond C."/>
            <person name="Retta R."/>
            <person name="Richardson S."/>
            <person name="Rise C."/>
            <person name="Rodriguez J."/>
            <person name="Rogers J."/>
            <person name="Rogov P."/>
            <person name="Rutman M."/>
            <person name="Schupbach R."/>
            <person name="Seaman C."/>
            <person name="Settipalli S."/>
            <person name="Sharpe T."/>
            <person name="Sheridan J."/>
            <person name="Sherpa N."/>
            <person name="Shi J."/>
            <person name="Smirnov S."/>
            <person name="Smith C."/>
            <person name="Sougnez C."/>
            <person name="Spencer B."/>
            <person name="Stalker J."/>
            <person name="Stange-thomann N."/>
            <person name="Stavropoulos S."/>
            <person name="Stetson K."/>
            <person name="Stone C."/>
            <person name="Stone S."/>
            <person name="Stubbs M."/>
            <person name="Talamas J."/>
            <person name="Tchuinga P."/>
            <person name="Tenzing P."/>
            <person name="Tesfaye S."/>
            <person name="Theodore J."/>
            <person name="Thoulutsang Y."/>
            <person name="Topham K."/>
            <person name="Towey S."/>
            <person name="Tsamla T."/>
            <person name="Tsomo N."/>
            <person name="Vallee D."/>
            <person name="Vassiliev H."/>
            <person name="Venkataraman V."/>
            <person name="Vinson J."/>
            <person name="Vo A."/>
            <person name="Wade C."/>
            <person name="Wang S."/>
            <person name="Wangchuk T."/>
            <person name="Wangdi T."/>
            <person name="Whittaker C."/>
            <person name="Wilkinson J."/>
            <person name="Wu Y."/>
            <person name="Wyman D."/>
            <person name="Yadav S."/>
            <person name="Yang S."/>
            <person name="Yang X."/>
            <person name="Yeager S."/>
            <person name="Yee E."/>
            <person name="Young G."/>
            <person name="Zainoun J."/>
            <person name="Zembeck L."/>
            <person name="Zimmer A."/>
            <person name="Zody M."/>
            <person name="Lander E."/>
        </authorList>
    </citation>
    <scope>NUCLEOTIDE SEQUENCE [LARGE SCALE GENOMIC DNA]</scope>
</reference>
<evidence type="ECO:0000256" key="12">
    <source>
        <dbReference type="ARBA" id="ARBA00047409"/>
    </source>
</evidence>
<evidence type="ECO:0000259" key="14">
    <source>
        <dbReference type="Pfam" id="PF00561"/>
    </source>
</evidence>
<proteinExistence type="predicted"/>